<dbReference type="PANTHER" id="PTHR47357">
    <property type="entry name" value="COP1-INTERACTIVE PROTEIN 1"/>
    <property type="match status" value="1"/>
</dbReference>
<feature type="coiled-coil region" evidence="2">
    <location>
        <begin position="284"/>
        <end position="449"/>
    </location>
</feature>
<dbReference type="OrthoDB" id="10255522at2759"/>
<protein>
    <recommendedName>
        <fullName evidence="3">NAB domain-containing protein</fullName>
    </recommendedName>
</protein>
<dbReference type="PANTHER" id="PTHR47357:SF4">
    <property type="entry name" value="MYOSIN HEAVY CHAIN-LIKE PROTEIN"/>
    <property type="match status" value="1"/>
</dbReference>
<comment type="caution">
    <text evidence="4">The sequence shown here is derived from an EMBL/GenBank/DDBJ whole genome shotgun (WGS) entry which is preliminary data.</text>
</comment>
<dbReference type="GO" id="GO:0003779">
    <property type="term" value="F:actin binding"/>
    <property type="evidence" value="ECO:0007669"/>
    <property type="project" value="InterPro"/>
</dbReference>
<evidence type="ECO:0000259" key="3">
    <source>
        <dbReference type="PROSITE" id="PS51774"/>
    </source>
</evidence>
<evidence type="ECO:0000313" key="4">
    <source>
        <dbReference type="EMBL" id="KZN11515.1"/>
    </source>
</evidence>
<proteinExistence type="predicted"/>
<dbReference type="GO" id="GO:0005856">
    <property type="term" value="C:cytoskeleton"/>
    <property type="evidence" value="ECO:0007669"/>
    <property type="project" value="TreeGrafter"/>
</dbReference>
<dbReference type="GO" id="GO:0005200">
    <property type="term" value="F:structural constituent of cytoskeleton"/>
    <property type="evidence" value="ECO:0007669"/>
    <property type="project" value="TreeGrafter"/>
</dbReference>
<dbReference type="Gramene" id="KZN11515">
    <property type="protein sequence ID" value="KZN11515"/>
    <property type="gene ID" value="DCAR_004171"/>
</dbReference>
<dbReference type="AlphaFoldDB" id="A0A166IUU0"/>
<organism evidence="4">
    <name type="scientific">Daucus carota subsp. sativus</name>
    <name type="common">Carrot</name>
    <dbReference type="NCBI Taxonomy" id="79200"/>
    <lineage>
        <taxon>Eukaryota</taxon>
        <taxon>Viridiplantae</taxon>
        <taxon>Streptophyta</taxon>
        <taxon>Embryophyta</taxon>
        <taxon>Tracheophyta</taxon>
        <taxon>Spermatophyta</taxon>
        <taxon>Magnoliopsida</taxon>
        <taxon>eudicotyledons</taxon>
        <taxon>Gunneridae</taxon>
        <taxon>Pentapetalae</taxon>
        <taxon>asterids</taxon>
        <taxon>campanulids</taxon>
        <taxon>Apiales</taxon>
        <taxon>Apiaceae</taxon>
        <taxon>Apioideae</taxon>
        <taxon>Scandiceae</taxon>
        <taxon>Daucinae</taxon>
        <taxon>Daucus</taxon>
        <taxon>Daucus sect. Daucus</taxon>
    </lineage>
</organism>
<dbReference type="PROSITE" id="PS51774">
    <property type="entry name" value="NAB"/>
    <property type="match status" value="1"/>
</dbReference>
<evidence type="ECO:0000256" key="1">
    <source>
        <dbReference type="ARBA" id="ARBA00023054"/>
    </source>
</evidence>
<dbReference type="InterPro" id="IPR011684">
    <property type="entry name" value="NAB"/>
</dbReference>
<feature type="domain" description="NAB" evidence="3">
    <location>
        <begin position="1"/>
        <end position="55"/>
    </location>
</feature>
<accession>A0A166IUU0</accession>
<name>A0A166IUU0_DAUCS</name>
<keyword evidence="1 2" id="KW-0175">Coiled coil</keyword>
<dbReference type="KEGG" id="dcr:108224141"/>
<evidence type="ECO:0000256" key="2">
    <source>
        <dbReference type="SAM" id="Coils"/>
    </source>
</evidence>
<dbReference type="OMA" id="KIDECET"/>
<reference evidence="4" key="1">
    <citation type="journal article" date="2016" name="Nat. Genet.">
        <title>A high-quality carrot genome assembly provides new insights into carotenoid accumulation and asterid genome evolution.</title>
        <authorList>
            <person name="Iorizzo M."/>
            <person name="Ellison S."/>
            <person name="Senalik D."/>
            <person name="Zeng P."/>
            <person name="Satapoomin P."/>
            <person name="Huang J."/>
            <person name="Bowman M."/>
            <person name="Iovene M."/>
            <person name="Sanseverino W."/>
            <person name="Cavagnaro P."/>
            <person name="Yildiz M."/>
            <person name="Macko-Podgorni A."/>
            <person name="Moranska E."/>
            <person name="Grzebelus E."/>
            <person name="Grzebelus D."/>
            <person name="Ashrafi H."/>
            <person name="Zheng Z."/>
            <person name="Cheng S."/>
            <person name="Spooner D."/>
            <person name="Van Deynze A."/>
            <person name="Simon P."/>
        </authorList>
    </citation>
    <scope>NUCLEOTIDE SEQUENCE [LARGE SCALE GENOMIC DNA]</scope>
    <source>
        <tissue evidence="4">Leaf</tissue>
    </source>
</reference>
<dbReference type="EMBL" id="LNRQ01000001">
    <property type="protein sequence ID" value="KZN11515.1"/>
    <property type="molecule type" value="Genomic_DNA"/>
</dbReference>
<sequence length="513" mass="59823">MDSSIDNILKLAKSMNHDSYETVLKKKSELIQLVEEFHKQYHLLHFFYKDSQEKGKQDVSDEDTASSTSYYDSEESEMYYTPKTTVMNSTGRSSFDRDYFAYKSGSPCAEDVREVVKEAFYVEPVSISSKVEKADVDGLISELKLLREELDEKEDQVHYLTKAHHALEVEKSEKIKALDWQLDALESQLQILSIQNQGLKETNMIKDNEAKRICGENLILKDRIAELELIMEEKGDEIFAVLKNFNDNENLLIDSLSFQEGKIELLLSQTGKRSDEILVLQQELEKKSHEMSEFLKLADSLKEELERKTADEQNMAEEMNSLRIQIQELEMLMNSLGESRGINNEVEQLMLQNEKLYDRIILLEGVLKEKEDELATLQNKIEINHNKDNDQTEKEAEKQLEEKELNRMHMVHRQTKGIADTNLSEDVNVFDREEELTELMQKNKKLEIKVGELVKIVIENAEDMHLLKEQKREAIRQLCVWQDYHISRYDLLKKAFSDMIARNQVMASWNGFL</sequence>
<gene>
    <name evidence="4" type="ORF">DCAR_004171</name>
</gene>
<feature type="coiled-coil region" evidence="2">
    <location>
        <begin position="136"/>
        <end position="202"/>
    </location>
</feature>